<dbReference type="NCBIfam" id="TIGR01643">
    <property type="entry name" value="YD_repeat_2x"/>
    <property type="match status" value="2"/>
</dbReference>
<dbReference type="InterPro" id="IPR006530">
    <property type="entry name" value="YD"/>
</dbReference>
<sequence length="1783" mass="197593">MNRSGLGVAFFLVFSCGFDTVSASQTGGDAGVAVAVSTEAGDTAAATVPSNADTPDSETVAVPAETVAAPADGQPSPASVAVADKEAATASTVGVSEVDGTVSSDAANAGEISYDTHAFNGEYTTTIDIDLPKYRDLTPALALKYESNSRNGQLGLGWHIGGLSTITRASPGRGAPRYDDTDIFLFNGSVIDIIPCTPDMSSPGCQNGGTHTTKVESYQRLTLDSEANKWTLTFKDGTRFIYTRQLRDLSNPTGFPPNTPETTFRWALSAMLDTHGNQVTYWYWCDGAGGIFPTSSTPQKDCYIKKIFYNRASVNFYWETRPDPIFRATGRGMVKTRYRLKTIDVRVGDERRNSYSLSYTQSAGSKKSLLSRVTTHGRDAVVDSDGIVTDPGTTLAPIEMRYAEETVDPVTRVADSVRWCAGNFSSGGDFNGDGRTDYRCGTRIGLSNGDGSFEFMDDGSWCGGEQLSLGDFNGDGQTDFQCHRRRDGKNWIKESSHGLGFFVREGEKWCTEPNIFSLGDFNGDGKTDYHCKRARDGQTWVQFSNGDGTFTLAMGPETCKRGTLSFGDFNGDGKTDYLCRQGQENGIRLSRGDGTFVAVGGINYCLGSTEYRLSLGDFNGDGATDLQCHNILKGDNSVALSKGGGSFAIVAGPRFCKGTPGADNFSLGDFNGDYLTDLQCHDRRSGTTAIAFSKGDGTFTARTGSVFCKENRVNTFSLGDFNGDGRTDYQCHNTDNGSNFVRLTDPNQHLKLVEVTNHFGGTTRVEYTPSSAWFNLFNPRIVQTVTAISKDDGRNRSDSVRRTEYTYWVGVEDKKARLFMGFARVTAYLPCLQGESVCPYERATYRLDLATRGQIADISRNNGDSTFTRSLSYQYDVDLTRVPHTALVTGRTETVGHNREYKRIGIEKTFDDFGNVVSKTLLGDVTLEGDERTVRTTYVPNTDDYIVNLPARVETFDGLADGGSKVAEVRYLYDNAATWSSAPTVGNRTEEQHWLNTENRFVSSRAQYDAEGNIINAYDAVGARTEFIYDELDRQFVVETRKPLYFTGDTRHKTLMQWDPVCGVERLATDENNQVTRSQYDALCRVTRVDFPGDDFEITAYNHYGDPQTQFTEVVTPGADGQPDLWRREFLDGFERVYQSQKPAGDGAVLQHLTRFNQRGLVAANSDWHRATTTPRWSLSYHDGLDRLIQTTEADGRITRWDYLHGPYFEKVVRTNHQQKRSVAHYDAYRQRVQSDRFLNDRSVSTRMSFDALGRIVGIVDNVGNTWTYDFDSLGRQTRIDDPDLGIRSYEYDDVGRQLASTDALGQRTRYEYDLLGRKRRETYRAGTPDAEINEYIYDEAYGGYFNVGRLSTARNENMTVGYNYDAAGRAVQSTHHIDGNTYAFDTGFDAAGRIRWQRYPDGDLIGSDTQPWRYDAAGRLQGIPGLIESISYNDHGMMVQKVLANGVTTDYGYNDDNDWLMSINSRAGGRSIQAIVHERDSIGLITTITSGFANESWAYVYDDLYRLKSAANIDDTMLSQTFDYDTVDNMIFNSRVGVYDYPAPGSDRPHAVLSAGAHSDYRYDANGNMVAGSGREIEYDGRDRPLRIDSSTFLYGPNGERVKKTENGVTTLYVNNLEIRDGEITKYLPEDTKREAGQTFWLHKDHLQSVQAVTDSNGDMIQRYTYAAFGEQLSQSSEHIETHSFIGERLDDSGLMFLNARYYDPVLARLVVADPSNSQTDSDELSRYLDNADSQVYAKGPGEVADGLGEDSTDGDTPSSNVDSESQREVESENSGICVDGL</sequence>
<evidence type="ECO:0000256" key="2">
    <source>
        <dbReference type="ARBA" id="ARBA00022525"/>
    </source>
</evidence>
<reference evidence="7 8" key="1">
    <citation type="submission" date="2019-06" db="EMBL/GenBank/DDBJ databases">
        <title>Whole genome sequence for Cellvibrionaceae sp. R142.</title>
        <authorList>
            <person name="Wang G."/>
        </authorList>
    </citation>
    <scope>NUCLEOTIDE SEQUENCE [LARGE SCALE GENOMIC DNA]</scope>
    <source>
        <strain evidence="7 8">R142</strain>
    </source>
</reference>
<keyword evidence="2" id="KW-0964">Secreted</keyword>
<dbReference type="InterPro" id="IPR022045">
    <property type="entry name" value="TcdB_toxin_mid/N"/>
</dbReference>
<dbReference type="RefSeq" id="WP_142902533.1">
    <property type="nucleotide sequence ID" value="NZ_ML660087.1"/>
</dbReference>
<proteinExistence type="predicted"/>
<accession>A0A545U880</accession>
<dbReference type="Pfam" id="PF12256">
    <property type="entry name" value="TcdB_toxin_midN"/>
    <property type="match status" value="1"/>
</dbReference>
<dbReference type="PROSITE" id="PS51257">
    <property type="entry name" value="PROKAR_LIPOPROTEIN"/>
    <property type="match status" value="1"/>
</dbReference>
<name>A0A545U880_9GAMM</name>
<dbReference type="Pfam" id="PF05593">
    <property type="entry name" value="RHS_repeat"/>
    <property type="match status" value="2"/>
</dbReference>
<keyword evidence="8" id="KW-1185">Reference proteome</keyword>
<dbReference type="InterPro" id="IPR013517">
    <property type="entry name" value="FG-GAP"/>
</dbReference>
<dbReference type="PANTHER" id="PTHR32305:SF15">
    <property type="entry name" value="PROTEIN RHSA-RELATED"/>
    <property type="match status" value="1"/>
</dbReference>
<dbReference type="InterPro" id="IPR050708">
    <property type="entry name" value="T6SS_VgrG/RHS"/>
</dbReference>
<dbReference type="EMBL" id="VHSG01000003">
    <property type="protein sequence ID" value="TQV85682.1"/>
    <property type="molecule type" value="Genomic_DNA"/>
</dbReference>
<organism evidence="7 8">
    <name type="scientific">Exilibacterium tricleocarpae</name>
    <dbReference type="NCBI Taxonomy" id="2591008"/>
    <lineage>
        <taxon>Bacteria</taxon>
        <taxon>Pseudomonadati</taxon>
        <taxon>Pseudomonadota</taxon>
        <taxon>Gammaproteobacteria</taxon>
        <taxon>Cellvibrionales</taxon>
        <taxon>Cellvibrionaceae</taxon>
        <taxon>Exilibacterium</taxon>
    </lineage>
</organism>
<evidence type="ECO:0000259" key="6">
    <source>
        <dbReference type="Pfam" id="PF12256"/>
    </source>
</evidence>
<dbReference type="Gene3D" id="2.40.128.340">
    <property type="match status" value="2"/>
</dbReference>
<dbReference type="InterPro" id="IPR028994">
    <property type="entry name" value="Integrin_alpha_N"/>
</dbReference>
<comment type="subcellular location">
    <subcellularLocation>
        <location evidence="1">Secreted</location>
    </subcellularLocation>
</comment>
<evidence type="ECO:0000256" key="4">
    <source>
        <dbReference type="ARBA" id="ARBA00023026"/>
    </source>
</evidence>
<dbReference type="InterPro" id="IPR003284">
    <property type="entry name" value="Sal_SpvB"/>
</dbReference>
<feature type="region of interest" description="Disordered" evidence="5">
    <location>
        <begin position="1730"/>
        <end position="1783"/>
    </location>
</feature>
<dbReference type="OrthoDB" id="7059642at2"/>
<feature type="domain" description="Insecticide toxin TcdB middle/N-terminal" evidence="6">
    <location>
        <begin position="715"/>
        <end position="826"/>
    </location>
</feature>
<evidence type="ECO:0000256" key="3">
    <source>
        <dbReference type="ARBA" id="ARBA00022729"/>
    </source>
</evidence>
<dbReference type="Pfam" id="PF13517">
    <property type="entry name" value="FG-GAP_3"/>
    <property type="match status" value="1"/>
</dbReference>
<keyword evidence="4" id="KW-0843">Virulence</keyword>
<dbReference type="Pfam" id="PF03534">
    <property type="entry name" value="SpvB"/>
    <property type="match status" value="1"/>
</dbReference>
<evidence type="ECO:0000256" key="1">
    <source>
        <dbReference type="ARBA" id="ARBA00004613"/>
    </source>
</evidence>
<dbReference type="Proteomes" id="UP000319732">
    <property type="component" value="Unassembled WGS sequence"/>
</dbReference>
<evidence type="ECO:0000256" key="5">
    <source>
        <dbReference type="SAM" id="MobiDB-lite"/>
    </source>
</evidence>
<feature type="compositionally biased region" description="Polar residues" evidence="5">
    <location>
        <begin position="1756"/>
        <end position="1765"/>
    </location>
</feature>
<keyword evidence="3" id="KW-0732">Signal</keyword>
<dbReference type="PANTHER" id="PTHR32305">
    <property type="match status" value="1"/>
</dbReference>
<protein>
    <recommendedName>
        <fullName evidence="6">Insecticide toxin TcdB middle/N-terminal domain-containing protein</fullName>
    </recommendedName>
</protein>
<gene>
    <name evidence="7" type="ORF">FKG94_02230</name>
</gene>
<evidence type="ECO:0000313" key="8">
    <source>
        <dbReference type="Proteomes" id="UP000319732"/>
    </source>
</evidence>
<dbReference type="SUPFAM" id="SSF69318">
    <property type="entry name" value="Integrin alpha N-terminal domain"/>
    <property type="match status" value="1"/>
</dbReference>
<comment type="caution">
    <text evidence="7">The sequence shown here is derived from an EMBL/GenBank/DDBJ whole genome shotgun (WGS) entry which is preliminary data.</text>
</comment>
<dbReference type="GO" id="GO:0005737">
    <property type="term" value="C:cytoplasm"/>
    <property type="evidence" value="ECO:0007669"/>
    <property type="project" value="InterPro"/>
</dbReference>
<dbReference type="InterPro" id="IPR031325">
    <property type="entry name" value="RHS_repeat"/>
</dbReference>
<dbReference type="Gene3D" id="2.180.10.10">
    <property type="entry name" value="RHS repeat-associated core"/>
    <property type="match status" value="2"/>
</dbReference>
<evidence type="ECO:0000313" key="7">
    <source>
        <dbReference type="EMBL" id="TQV85682.1"/>
    </source>
</evidence>
<dbReference type="GO" id="GO:0005576">
    <property type="term" value="C:extracellular region"/>
    <property type="evidence" value="ECO:0007669"/>
    <property type="project" value="UniProtKB-SubCell"/>
</dbReference>